<protein>
    <recommendedName>
        <fullName evidence="4">DoxX family protein</fullName>
    </recommendedName>
</protein>
<feature type="transmembrane region" description="Helical" evidence="1">
    <location>
        <begin position="113"/>
        <end position="131"/>
    </location>
</feature>
<keyword evidence="1" id="KW-0812">Transmembrane</keyword>
<dbReference type="EMBL" id="MFVZ01000010">
    <property type="protein sequence ID" value="OGJ07790.1"/>
    <property type="molecule type" value="Genomic_DNA"/>
</dbReference>
<keyword evidence="1" id="KW-0472">Membrane</keyword>
<gene>
    <name evidence="2" type="ORF">A2225_02330</name>
</gene>
<name>A0A1F6YN99_9BACT</name>
<organism evidence="2 3">
    <name type="scientific">Candidatus Nomurabacteria bacterium RIFOXYA2_FULL_42_12</name>
    <dbReference type="NCBI Taxonomy" id="1801801"/>
    <lineage>
        <taxon>Bacteria</taxon>
        <taxon>Candidatus Nomuraibacteriota</taxon>
    </lineage>
</organism>
<feature type="transmembrane region" description="Helical" evidence="1">
    <location>
        <begin position="143"/>
        <end position="163"/>
    </location>
</feature>
<accession>A0A1F6YN99</accession>
<comment type="caution">
    <text evidence="2">The sequence shown here is derived from an EMBL/GenBank/DDBJ whole genome shotgun (WGS) entry which is preliminary data.</text>
</comment>
<evidence type="ECO:0000313" key="3">
    <source>
        <dbReference type="Proteomes" id="UP000178138"/>
    </source>
</evidence>
<proteinExistence type="predicted"/>
<evidence type="ECO:0000256" key="1">
    <source>
        <dbReference type="SAM" id="Phobius"/>
    </source>
</evidence>
<feature type="transmembrane region" description="Helical" evidence="1">
    <location>
        <begin position="24"/>
        <end position="42"/>
    </location>
</feature>
<evidence type="ECO:0000313" key="2">
    <source>
        <dbReference type="EMBL" id="OGJ07790.1"/>
    </source>
</evidence>
<reference evidence="2 3" key="1">
    <citation type="journal article" date="2016" name="Nat. Commun.">
        <title>Thousands of microbial genomes shed light on interconnected biogeochemical processes in an aquifer system.</title>
        <authorList>
            <person name="Anantharaman K."/>
            <person name="Brown C.T."/>
            <person name="Hug L.A."/>
            <person name="Sharon I."/>
            <person name="Castelle C.J."/>
            <person name="Probst A.J."/>
            <person name="Thomas B.C."/>
            <person name="Singh A."/>
            <person name="Wilkins M.J."/>
            <person name="Karaoz U."/>
            <person name="Brodie E.L."/>
            <person name="Williams K.H."/>
            <person name="Hubbard S.S."/>
            <person name="Banfield J.F."/>
        </authorList>
    </citation>
    <scope>NUCLEOTIDE SEQUENCE [LARGE SCALE GENOMIC DNA]</scope>
</reference>
<keyword evidence="1" id="KW-1133">Transmembrane helix</keyword>
<evidence type="ECO:0008006" key="4">
    <source>
        <dbReference type="Google" id="ProtNLM"/>
    </source>
</evidence>
<dbReference type="Proteomes" id="UP000178138">
    <property type="component" value="Unassembled WGS sequence"/>
</dbReference>
<sequence>MTPIFLLIFKKNILDNMSENKTRYVWGLLRLALGLIFIWAFLDKVFGLGFATARSGAWFLGGSPTTGFLKFGVHGPFADFYHGLAGVPMVDYLFLLGLFFVGITLTFGVFVKLGSLTGIIMLFLMYTAVGIPPENHPFIDDHIVYILVMFGLTMSDSGDYLGIGKVWSRTNLVQKFKILK</sequence>
<dbReference type="AlphaFoldDB" id="A0A1F6YN99"/>